<sequence length="75" mass="8761">MFTTFTAHLWEELEGLVDLFGTLHTFVYRFDQKTFTTSSDEGGETITIDFDQWVKGRDIEISAIRGYYHSGRVYI</sequence>
<dbReference type="RefSeq" id="WP_251874699.1">
    <property type="nucleotide sequence ID" value="NZ_CP098755.1"/>
</dbReference>
<name>A0ABY4WP09_9BACL</name>
<dbReference type="Proteomes" id="UP001056500">
    <property type="component" value="Chromosome"/>
</dbReference>
<protein>
    <submittedName>
        <fullName evidence="1">Uncharacterized protein</fullName>
    </submittedName>
</protein>
<accession>A0ABY4WP09</accession>
<gene>
    <name evidence="1" type="ORF">NDK47_10115</name>
</gene>
<keyword evidence="2" id="KW-1185">Reference proteome</keyword>
<organism evidence="1 2">
    <name type="scientific">Brevibacillus ruminantium</name>
    <dbReference type="NCBI Taxonomy" id="2950604"/>
    <lineage>
        <taxon>Bacteria</taxon>
        <taxon>Bacillati</taxon>
        <taxon>Bacillota</taxon>
        <taxon>Bacilli</taxon>
        <taxon>Bacillales</taxon>
        <taxon>Paenibacillaceae</taxon>
        <taxon>Brevibacillus</taxon>
    </lineage>
</organism>
<dbReference type="EMBL" id="CP098755">
    <property type="protein sequence ID" value="USG67600.1"/>
    <property type="molecule type" value="Genomic_DNA"/>
</dbReference>
<evidence type="ECO:0000313" key="1">
    <source>
        <dbReference type="EMBL" id="USG67600.1"/>
    </source>
</evidence>
<reference evidence="1" key="1">
    <citation type="submission" date="2022-06" db="EMBL/GenBank/DDBJ databases">
        <title>Genome sequencing of Brevibacillus sp. BB3-R1.</title>
        <authorList>
            <person name="Heo J."/>
            <person name="Lee D."/>
            <person name="Won M."/>
            <person name="Han B.-H."/>
            <person name="Hong S.-B."/>
            <person name="Kwon S.-W."/>
        </authorList>
    </citation>
    <scope>NUCLEOTIDE SEQUENCE</scope>
    <source>
        <strain evidence="1">BB3-R1</strain>
    </source>
</reference>
<proteinExistence type="predicted"/>
<evidence type="ECO:0000313" key="2">
    <source>
        <dbReference type="Proteomes" id="UP001056500"/>
    </source>
</evidence>